<dbReference type="EMBL" id="CAJNOV010000146">
    <property type="protein sequence ID" value="CAF1001961.1"/>
    <property type="molecule type" value="Genomic_DNA"/>
</dbReference>
<accession>A0A815RKM5</accession>
<dbReference type="EMBL" id="CAJOBI010083161">
    <property type="protein sequence ID" value="CAF4506707.1"/>
    <property type="molecule type" value="Genomic_DNA"/>
</dbReference>
<evidence type="ECO:0000256" key="1">
    <source>
        <dbReference type="SAM" id="SignalP"/>
    </source>
</evidence>
<evidence type="ECO:0000313" key="2">
    <source>
        <dbReference type="EMBL" id="CAF1001961.1"/>
    </source>
</evidence>
<proteinExistence type="predicted"/>
<evidence type="ECO:0000313" key="6">
    <source>
        <dbReference type="EMBL" id="CAF5181170.1"/>
    </source>
</evidence>
<sequence length="258" mass="29633">MQKLWIGFKLLLLSWSLSIDCKLIHKGPLNETLLTGQIHAPSGDPARNLMGMVLSMNVFVNHTVLHSSLVSIKNNTFPLNYSLELTDHDFLLENATSFHIVSMIWQPAYIYESHIKLKESKVDTLNLNMRTIKFVIIRGEIVHEKHNAGHELPATQIKLELIENRTKGHIIDQVDFMCTSKTYPCPFEYWLNTARIRANMEYKLEAIISDRVLPPRKNTNQKHANILVETRTSVPKEFAISPTVDTEINKFKIVVFDV</sequence>
<dbReference type="Proteomes" id="UP000663855">
    <property type="component" value="Unassembled WGS sequence"/>
</dbReference>
<protein>
    <submittedName>
        <fullName evidence="3">Uncharacterized protein</fullName>
    </submittedName>
</protein>
<evidence type="ECO:0000313" key="7">
    <source>
        <dbReference type="Proteomes" id="UP000663834"/>
    </source>
</evidence>
<feature type="signal peptide" evidence="1">
    <location>
        <begin position="1"/>
        <end position="21"/>
    </location>
</feature>
<dbReference type="Proteomes" id="UP000676336">
    <property type="component" value="Unassembled WGS sequence"/>
</dbReference>
<dbReference type="Proteomes" id="UP000663824">
    <property type="component" value="Unassembled WGS sequence"/>
</dbReference>
<evidence type="ECO:0000313" key="4">
    <source>
        <dbReference type="EMBL" id="CAF2155044.1"/>
    </source>
</evidence>
<dbReference type="Proteomes" id="UP000663834">
    <property type="component" value="Unassembled WGS sequence"/>
</dbReference>
<dbReference type="OrthoDB" id="9979893at2759"/>
<dbReference type="EMBL" id="CAJOBJ010329954">
    <property type="protein sequence ID" value="CAF5181170.1"/>
    <property type="molecule type" value="Genomic_DNA"/>
</dbReference>
<dbReference type="Proteomes" id="UP000681720">
    <property type="component" value="Unassembled WGS sequence"/>
</dbReference>
<gene>
    <name evidence="2" type="ORF">CJN711_LOCUS2399</name>
    <name evidence="6" type="ORF">GIL414_LOCUS69362</name>
    <name evidence="3" type="ORF">KQP761_LOCUS13316</name>
    <name evidence="4" type="ORF">MBJ925_LOCUS32000</name>
    <name evidence="5" type="ORF">SMN809_LOCUS35162</name>
</gene>
<dbReference type="AlphaFoldDB" id="A0A815RKM5"/>
<dbReference type="EMBL" id="CAJNOW010006162">
    <property type="protein sequence ID" value="CAF1476347.1"/>
    <property type="molecule type" value="Genomic_DNA"/>
</dbReference>
<keyword evidence="1" id="KW-0732">Signal</keyword>
<dbReference type="EMBL" id="CAJNRE010017440">
    <property type="protein sequence ID" value="CAF2155044.1"/>
    <property type="molecule type" value="Genomic_DNA"/>
</dbReference>
<organism evidence="3 7">
    <name type="scientific">Rotaria magnacalcarata</name>
    <dbReference type="NCBI Taxonomy" id="392030"/>
    <lineage>
        <taxon>Eukaryota</taxon>
        <taxon>Metazoa</taxon>
        <taxon>Spiralia</taxon>
        <taxon>Gnathifera</taxon>
        <taxon>Rotifera</taxon>
        <taxon>Eurotatoria</taxon>
        <taxon>Bdelloidea</taxon>
        <taxon>Philodinida</taxon>
        <taxon>Philodinidae</taxon>
        <taxon>Rotaria</taxon>
    </lineage>
</organism>
<evidence type="ECO:0000313" key="5">
    <source>
        <dbReference type="EMBL" id="CAF4506707.1"/>
    </source>
</evidence>
<reference evidence="3" key="1">
    <citation type="submission" date="2021-02" db="EMBL/GenBank/DDBJ databases">
        <authorList>
            <person name="Nowell W R."/>
        </authorList>
    </citation>
    <scope>NUCLEOTIDE SEQUENCE</scope>
</reference>
<evidence type="ECO:0000313" key="3">
    <source>
        <dbReference type="EMBL" id="CAF1476347.1"/>
    </source>
</evidence>
<comment type="caution">
    <text evidence="3">The sequence shown here is derived from an EMBL/GenBank/DDBJ whole genome shotgun (WGS) entry which is preliminary data.</text>
</comment>
<name>A0A815RKM5_9BILA</name>
<feature type="chain" id="PRO_5036228664" evidence="1">
    <location>
        <begin position="22"/>
        <end position="258"/>
    </location>
</feature>